<keyword evidence="3 8" id="KW-0689">Ribosomal protein</keyword>
<feature type="compositionally biased region" description="Polar residues" evidence="6">
    <location>
        <begin position="1"/>
        <end position="11"/>
    </location>
</feature>
<comment type="subunit">
    <text evidence="2">Part of the 50S ribosomal subunit.</text>
</comment>
<keyword evidence="4" id="KW-0687">Ribonucleoprotein</keyword>
<evidence type="ECO:0000313" key="9">
    <source>
        <dbReference type="Proteomes" id="UP000216339"/>
    </source>
</evidence>
<evidence type="ECO:0000256" key="5">
    <source>
        <dbReference type="ARBA" id="ARBA00035492"/>
    </source>
</evidence>
<evidence type="ECO:0000259" key="7">
    <source>
        <dbReference type="Pfam" id="PF00327"/>
    </source>
</evidence>
<dbReference type="CDD" id="cd01658">
    <property type="entry name" value="Ribosomal_L30"/>
    <property type="match status" value="1"/>
</dbReference>
<dbReference type="NCBIfam" id="TIGR01308">
    <property type="entry name" value="rpmD_bact"/>
    <property type="match status" value="1"/>
</dbReference>
<reference evidence="8 9" key="1">
    <citation type="submission" date="2016-11" db="EMBL/GenBank/DDBJ databases">
        <title>Study of marine rhodopsin-containing bacteria.</title>
        <authorList>
            <person name="Yoshizawa S."/>
            <person name="Kumagai Y."/>
            <person name="Kogure K."/>
        </authorList>
    </citation>
    <scope>NUCLEOTIDE SEQUENCE [LARGE SCALE GENOMIC DNA]</scope>
    <source>
        <strain evidence="8 9">SAORIC-28</strain>
    </source>
</reference>
<keyword evidence="9" id="KW-1185">Reference proteome</keyword>
<dbReference type="InterPro" id="IPR016082">
    <property type="entry name" value="Ribosomal_uL30_ferredoxin-like"/>
</dbReference>
<accession>A0A271J1F3</accession>
<evidence type="ECO:0000256" key="2">
    <source>
        <dbReference type="ARBA" id="ARBA00011838"/>
    </source>
</evidence>
<feature type="domain" description="Large ribosomal subunit protein uL30-like ferredoxin-like fold" evidence="7">
    <location>
        <begin position="4"/>
        <end position="54"/>
    </location>
</feature>
<dbReference type="Pfam" id="PF00327">
    <property type="entry name" value="Ribosomal_L30"/>
    <property type="match status" value="1"/>
</dbReference>
<dbReference type="Gene3D" id="3.30.1390.20">
    <property type="entry name" value="Ribosomal protein L30, ferredoxin-like fold domain"/>
    <property type="match status" value="1"/>
</dbReference>
<dbReference type="SUPFAM" id="SSF55129">
    <property type="entry name" value="Ribosomal protein L30p/L7e"/>
    <property type="match status" value="1"/>
</dbReference>
<dbReference type="PANTHER" id="PTHR15892">
    <property type="entry name" value="MITOCHONDRIAL RIBOSOMAL PROTEIN L30"/>
    <property type="match status" value="1"/>
</dbReference>
<protein>
    <recommendedName>
        <fullName evidence="5">50S ribosomal protein L30</fullName>
    </recommendedName>
</protein>
<comment type="similarity">
    <text evidence="1">Belongs to the universal ribosomal protein uL30 family.</text>
</comment>
<evidence type="ECO:0000256" key="3">
    <source>
        <dbReference type="ARBA" id="ARBA00022980"/>
    </source>
</evidence>
<evidence type="ECO:0000256" key="6">
    <source>
        <dbReference type="SAM" id="MobiDB-lite"/>
    </source>
</evidence>
<dbReference type="Proteomes" id="UP000216339">
    <property type="component" value="Unassembled WGS sequence"/>
</dbReference>
<proteinExistence type="inferred from homology"/>
<dbReference type="GO" id="GO:0006412">
    <property type="term" value="P:translation"/>
    <property type="evidence" value="ECO:0007669"/>
    <property type="project" value="InterPro"/>
</dbReference>
<dbReference type="RefSeq" id="WP_095510532.1">
    <property type="nucleotide sequence ID" value="NZ_MQWD01000001.1"/>
</dbReference>
<evidence type="ECO:0000256" key="1">
    <source>
        <dbReference type="ARBA" id="ARBA00007594"/>
    </source>
</evidence>
<dbReference type="GO" id="GO:0003735">
    <property type="term" value="F:structural constituent of ribosome"/>
    <property type="evidence" value="ECO:0007669"/>
    <property type="project" value="InterPro"/>
</dbReference>
<feature type="region of interest" description="Disordered" evidence="6">
    <location>
        <begin position="1"/>
        <end position="21"/>
    </location>
</feature>
<gene>
    <name evidence="8" type="ORF">BSZ37_10685</name>
</gene>
<organism evidence="8 9">
    <name type="scientific">Rubrivirga marina</name>
    <dbReference type="NCBI Taxonomy" id="1196024"/>
    <lineage>
        <taxon>Bacteria</taxon>
        <taxon>Pseudomonadati</taxon>
        <taxon>Rhodothermota</taxon>
        <taxon>Rhodothermia</taxon>
        <taxon>Rhodothermales</taxon>
        <taxon>Rubricoccaceae</taxon>
        <taxon>Rubrivirga</taxon>
    </lineage>
</organism>
<dbReference type="AlphaFoldDB" id="A0A271J1F3"/>
<comment type="caution">
    <text evidence="8">The sequence shown here is derived from an EMBL/GenBank/DDBJ whole genome shotgun (WGS) entry which is preliminary data.</text>
</comment>
<evidence type="ECO:0000313" key="8">
    <source>
        <dbReference type="EMBL" id="PAP76864.1"/>
    </source>
</evidence>
<dbReference type="InterPro" id="IPR036919">
    <property type="entry name" value="Ribo_uL30_ferredoxin-like_sf"/>
</dbReference>
<dbReference type="OrthoDB" id="9812790at2"/>
<dbReference type="EMBL" id="MQWD01000001">
    <property type="protein sequence ID" value="PAP76864.1"/>
    <property type="molecule type" value="Genomic_DNA"/>
</dbReference>
<evidence type="ECO:0000256" key="4">
    <source>
        <dbReference type="ARBA" id="ARBA00023274"/>
    </source>
</evidence>
<dbReference type="HAMAP" id="MF_01371_B">
    <property type="entry name" value="Ribosomal_uL30_B"/>
    <property type="match status" value="1"/>
</dbReference>
<dbReference type="PANTHER" id="PTHR15892:SF2">
    <property type="entry name" value="LARGE RIBOSOMAL SUBUNIT PROTEIN UL30M"/>
    <property type="match status" value="1"/>
</dbReference>
<name>A0A271J1F3_9BACT</name>
<dbReference type="GO" id="GO:0022625">
    <property type="term" value="C:cytosolic large ribosomal subunit"/>
    <property type="evidence" value="ECO:0007669"/>
    <property type="project" value="TreeGrafter"/>
</dbReference>
<sequence>MAQIKITQTRSQIRRPGDQKKTLTALGLGRIGKTNTVEETDQIKGMVAKVRHLVTVEAA</sequence>
<dbReference type="InterPro" id="IPR005996">
    <property type="entry name" value="Ribosomal_uL30_bac-type"/>
</dbReference>
<dbReference type="PIRSF" id="PIRSF002211">
    <property type="entry name" value="Ribosomal_L30_bac-type"/>
    <property type="match status" value="1"/>
</dbReference>